<dbReference type="EMBL" id="CYKH01001717">
    <property type="protein sequence ID" value="CUG89265.1"/>
    <property type="molecule type" value="Genomic_DNA"/>
</dbReference>
<name>A0A0S4JLB1_BODSA</name>
<protein>
    <submittedName>
        <fullName evidence="2">Uncharacterized protein</fullName>
    </submittedName>
</protein>
<sequence length="244" mass="26800">MWAFFKSSPSPSLPRAPSEVMDASALEQALLKSSANKGPSVPQPRSVQNGTNGTSIATLKPDDKGFNVASLFAKLSTSAGSTASARSTPPPAPVIVPLVSLAQTPLPPKDHRSWYALFVDAFLVRLQDRQRAGDLRGPYNPNASEESVRRDMKVYTEMAGMVTGFLPEWFRFDAATRMMYHKIMGDSPDDWMNNEHFLSTYDASQFIEVFVVLRYIAAVVEGPLAGHDEYCSPPSVTLRLKRSS</sequence>
<organism evidence="2 3">
    <name type="scientific">Bodo saltans</name>
    <name type="common">Flagellated protozoan</name>
    <dbReference type="NCBI Taxonomy" id="75058"/>
    <lineage>
        <taxon>Eukaryota</taxon>
        <taxon>Discoba</taxon>
        <taxon>Euglenozoa</taxon>
        <taxon>Kinetoplastea</taxon>
        <taxon>Metakinetoplastina</taxon>
        <taxon>Eubodonida</taxon>
        <taxon>Bodonidae</taxon>
        <taxon>Bodo</taxon>
    </lineage>
</organism>
<proteinExistence type="predicted"/>
<evidence type="ECO:0000313" key="3">
    <source>
        <dbReference type="Proteomes" id="UP000051952"/>
    </source>
</evidence>
<keyword evidence="3" id="KW-1185">Reference proteome</keyword>
<feature type="region of interest" description="Disordered" evidence="1">
    <location>
        <begin position="34"/>
        <end position="60"/>
    </location>
</feature>
<dbReference type="Proteomes" id="UP000051952">
    <property type="component" value="Unassembled WGS sequence"/>
</dbReference>
<dbReference type="AlphaFoldDB" id="A0A0S4JLB1"/>
<evidence type="ECO:0000313" key="2">
    <source>
        <dbReference type="EMBL" id="CUG89265.1"/>
    </source>
</evidence>
<gene>
    <name evidence="2" type="ORF">BSAL_20165</name>
</gene>
<accession>A0A0S4JLB1</accession>
<feature type="compositionally biased region" description="Polar residues" evidence="1">
    <location>
        <begin position="34"/>
        <end position="57"/>
    </location>
</feature>
<evidence type="ECO:0000256" key="1">
    <source>
        <dbReference type="SAM" id="MobiDB-lite"/>
    </source>
</evidence>
<reference evidence="3" key="1">
    <citation type="submission" date="2015-09" db="EMBL/GenBank/DDBJ databases">
        <authorList>
            <consortium name="Pathogen Informatics"/>
        </authorList>
    </citation>
    <scope>NUCLEOTIDE SEQUENCE [LARGE SCALE GENOMIC DNA]</scope>
    <source>
        <strain evidence="3">Lake Konstanz</strain>
    </source>
</reference>
<dbReference type="VEuPathDB" id="TriTrypDB:BSAL_20165"/>